<dbReference type="InterPro" id="IPR027268">
    <property type="entry name" value="Peptidase_M4/M1_CTD_sf"/>
</dbReference>
<dbReference type="InterPro" id="IPR042097">
    <property type="entry name" value="Aminopeptidase_N-like_N_sf"/>
</dbReference>
<dbReference type="InterPro" id="IPR001930">
    <property type="entry name" value="Peptidase_M1"/>
</dbReference>
<proteinExistence type="inferred from homology"/>
<evidence type="ECO:0000256" key="9">
    <source>
        <dbReference type="ARBA" id="ARBA00022723"/>
    </source>
</evidence>
<evidence type="ECO:0000256" key="12">
    <source>
        <dbReference type="ARBA" id="ARBA00022833"/>
    </source>
</evidence>
<evidence type="ECO:0000256" key="13">
    <source>
        <dbReference type="ARBA" id="ARBA00022968"/>
    </source>
</evidence>
<evidence type="ECO:0000313" key="27">
    <source>
        <dbReference type="EMBL" id="KAF2895946.1"/>
    </source>
</evidence>
<evidence type="ECO:0000256" key="3">
    <source>
        <dbReference type="ARBA" id="ARBA00010136"/>
    </source>
</evidence>
<keyword evidence="5" id="KW-1003">Cell membrane</keyword>
<keyword evidence="6" id="KW-0336">GPI-anchor</keyword>
<keyword evidence="10 23" id="KW-0732">Signal</keyword>
<evidence type="ECO:0000256" key="14">
    <source>
        <dbReference type="ARBA" id="ARBA00022989"/>
    </source>
</evidence>
<evidence type="ECO:0000256" key="21">
    <source>
        <dbReference type="PIRSR" id="PIRSR634016-4"/>
    </source>
</evidence>
<dbReference type="Gene3D" id="2.60.40.1910">
    <property type="match status" value="1"/>
</dbReference>
<dbReference type="InterPro" id="IPR050344">
    <property type="entry name" value="Peptidase_M1_aminopeptidases"/>
</dbReference>
<evidence type="ECO:0000256" key="19">
    <source>
        <dbReference type="PIRSR" id="PIRSR634016-1"/>
    </source>
</evidence>
<dbReference type="GO" id="GO:0005615">
    <property type="term" value="C:extracellular space"/>
    <property type="evidence" value="ECO:0007669"/>
    <property type="project" value="TreeGrafter"/>
</dbReference>
<evidence type="ECO:0000256" key="23">
    <source>
        <dbReference type="SAM" id="SignalP"/>
    </source>
</evidence>
<evidence type="ECO:0000256" key="16">
    <source>
        <dbReference type="ARBA" id="ARBA00023136"/>
    </source>
</evidence>
<sequence>MENQNLSLILFIVLSYSFISAFANSSLPKNVKPIRYTLTVETNLDVKENCTTFNGSIIIELLSVQAASNITLNARNLTINNEFLTVIHSDGSKLKVTNVKLDEEKQFLIIHLKDELLADEYYNLTIGEFSGIMTNDNVGFYLAKYTTKDGEERNIAVTDFESSDARKAFPCFDDPSMKAKFIINIIRPANYFAISNGELVSTEDLGNGRFMDTFNETMIMPTYVVAYLVSDFKHTQKIERHRVFAQPDAIDDGKLDYALSVAVETLQALEEYIGLNYTNTKMDQVAIPEKYFVEGAMENWGLVTFSDGNLHISNDTSSIEDIERVTTYIAHEFAHQWFGNLVTFKEWRYLWLAEGISTFFQFYGASFVRPTWRLMDRFVLTILQEAFEFDSTNYTVSINDVSGDDRYAVWWISYRKASVVMRMAQHFLTFDIFRRGLHLYLEKNKYQNTEPKDLYAAFQVIVDQDGADDILGNNSVESIMETWNSLEGFPLVTVERNYENHTFTLSQKRYFEDNDIESGNIWYIPISYVYQLHSNNNFSDTRADIWLTKKSMTFVDQFKAKGWFLINKQQTGYYRVNYDLVNWDRLASFLNQGDYDSIYVLNRAQLIDDAFCFARHGKIPYHVPLNLSKYLVRETDYVPIAPFVDAIPHLTFVMSSSKLYDVYRHYIINLLSTAYDYLGFDEKPSDSHLDKFNRINVVKVMCRLGHLECRNNALKKFREWKETGILSVDPLLKRLLFCNAMRIGDMDDWEFVYKKAINKSSTHHTALHSALACTENEFILKQYLNRLLNSTLLIGKGGRALFNNILLYSNVGPKVALDFLRNASIPEKQHATLVYDLSGRFATEEQLRELQVLNSTVRHKVFENAVNIVSGNIKFMKDSYKEDIEKWFYEYVAENMEDSNIV</sequence>
<keyword evidence="16" id="KW-0472">Membrane</keyword>
<evidence type="ECO:0000313" key="28">
    <source>
        <dbReference type="Proteomes" id="UP000801492"/>
    </source>
</evidence>
<dbReference type="GO" id="GO:0098552">
    <property type="term" value="C:side of membrane"/>
    <property type="evidence" value="ECO:0007669"/>
    <property type="project" value="UniProtKB-KW"/>
</dbReference>
<evidence type="ECO:0000259" key="25">
    <source>
        <dbReference type="Pfam" id="PF11838"/>
    </source>
</evidence>
<comment type="subcellular location">
    <subcellularLocation>
        <location evidence="2">Cell membrane</location>
        <topology evidence="2">Lipid-anchor</topology>
        <topology evidence="2">GPI-anchor</topology>
    </subcellularLocation>
    <subcellularLocation>
        <location evidence="1">Membrane</location>
        <topology evidence="1">Single-pass type II membrane protein</topology>
    </subcellularLocation>
</comment>
<reference evidence="27" key="1">
    <citation type="submission" date="2019-08" db="EMBL/GenBank/DDBJ databases">
        <title>The genome of the North American firefly Photinus pyralis.</title>
        <authorList>
            <consortium name="Photinus pyralis genome working group"/>
            <person name="Fallon T.R."/>
            <person name="Sander Lower S.E."/>
            <person name="Weng J.-K."/>
        </authorList>
    </citation>
    <scope>NUCLEOTIDE SEQUENCE</scope>
    <source>
        <strain evidence="27">TRF0915ILg1</strain>
        <tissue evidence="27">Whole body</tissue>
    </source>
</reference>
<dbReference type="FunFam" id="2.60.40.1910:FF:000008">
    <property type="entry name" value="Aminopeptidase"/>
    <property type="match status" value="1"/>
</dbReference>
<feature type="chain" id="PRO_5035436563" description="Aminopeptidase" evidence="23">
    <location>
        <begin position="22"/>
        <end position="902"/>
    </location>
</feature>
<dbReference type="CDD" id="cd09601">
    <property type="entry name" value="M1_APN-Q_like"/>
    <property type="match status" value="1"/>
</dbReference>
<evidence type="ECO:0000256" key="6">
    <source>
        <dbReference type="ARBA" id="ARBA00022622"/>
    </source>
</evidence>
<evidence type="ECO:0000259" key="26">
    <source>
        <dbReference type="Pfam" id="PF17900"/>
    </source>
</evidence>
<keyword evidence="14" id="KW-1133">Transmembrane helix</keyword>
<feature type="domain" description="Aminopeptidase N-like N-terminal" evidence="26">
    <location>
        <begin position="32"/>
        <end position="224"/>
    </location>
</feature>
<dbReference type="EC" id="3.4.11.-" evidence="22"/>
<dbReference type="Gene3D" id="2.60.40.1730">
    <property type="entry name" value="tricorn interacting facor f3 domain"/>
    <property type="match status" value="1"/>
</dbReference>
<dbReference type="GO" id="GO:0005737">
    <property type="term" value="C:cytoplasm"/>
    <property type="evidence" value="ECO:0007669"/>
    <property type="project" value="TreeGrafter"/>
</dbReference>
<feature type="signal peptide" evidence="23">
    <location>
        <begin position="1"/>
        <end position="21"/>
    </location>
</feature>
<keyword evidence="15 22" id="KW-0482">Metalloprotease</keyword>
<dbReference type="GO" id="GO:0043171">
    <property type="term" value="P:peptide catabolic process"/>
    <property type="evidence" value="ECO:0007669"/>
    <property type="project" value="TreeGrafter"/>
</dbReference>
<dbReference type="Pfam" id="PF01433">
    <property type="entry name" value="Peptidase_M1"/>
    <property type="match status" value="1"/>
</dbReference>
<evidence type="ECO:0000256" key="20">
    <source>
        <dbReference type="PIRSR" id="PIRSR634016-3"/>
    </source>
</evidence>
<dbReference type="Pfam" id="PF17900">
    <property type="entry name" value="Peptidase_M1_N"/>
    <property type="match status" value="1"/>
</dbReference>
<feature type="domain" description="Peptidase M1 membrane alanine aminopeptidase" evidence="24">
    <location>
        <begin position="257"/>
        <end position="483"/>
    </location>
</feature>
<dbReference type="EMBL" id="VTPC01005493">
    <property type="protein sequence ID" value="KAF2895946.1"/>
    <property type="molecule type" value="Genomic_DNA"/>
</dbReference>
<dbReference type="OrthoDB" id="6762864at2759"/>
<comment type="similarity">
    <text evidence="3 22">Belongs to the peptidase M1 family.</text>
</comment>
<evidence type="ECO:0000256" key="15">
    <source>
        <dbReference type="ARBA" id="ARBA00023049"/>
    </source>
</evidence>
<evidence type="ECO:0000256" key="22">
    <source>
        <dbReference type="RuleBase" id="RU364040"/>
    </source>
</evidence>
<evidence type="ECO:0000256" key="10">
    <source>
        <dbReference type="ARBA" id="ARBA00022729"/>
    </source>
</evidence>
<feature type="active site" description="Proton acceptor" evidence="19">
    <location>
        <position position="332"/>
    </location>
</feature>
<dbReference type="PANTHER" id="PTHR11533">
    <property type="entry name" value="PROTEASE M1 ZINC METALLOPROTEASE"/>
    <property type="match status" value="1"/>
</dbReference>
<evidence type="ECO:0000256" key="4">
    <source>
        <dbReference type="ARBA" id="ARBA00022438"/>
    </source>
</evidence>
<accession>A0A8K0D2G5</accession>
<keyword evidence="12 20" id="KW-0862">Zinc</keyword>
<evidence type="ECO:0000256" key="7">
    <source>
        <dbReference type="ARBA" id="ARBA00022670"/>
    </source>
</evidence>
<dbReference type="PANTHER" id="PTHR11533:SF294">
    <property type="entry name" value="THYROTROPIN-RELEASING HORMONE-DEGRADING ECTOENZYME"/>
    <property type="match status" value="1"/>
</dbReference>
<keyword evidence="11 22" id="KW-0378">Hydrolase</keyword>
<feature type="binding site" evidence="20">
    <location>
        <position position="331"/>
    </location>
    <ligand>
        <name>Zn(2+)</name>
        <dbReference type="ChEBI" id="CHEBI:29105"/>
        <note>catalytic</note>
    </ligand>
</feature>
<evidence type="ECO:0000256" key="18">
    <source>
        <dbReference type="ARBA" id="ARBA00023288"/>
    </source>
</evidence>
<dbReference type="InterPro" id="IPR024571">
    <property type="entry name" value="ERAP1-like_C_dom"/>
</dbReference>
<keyword evidence="9 20" id="KW-0479">Metal-binding</keyword>
<keyword evidence="17" id="KW-0325">Glycoprotein</keyword>
<dbReference type="SUPFAM" id="SSF63737">
    <property type="entry name" value="Leukotriene A4 hydrolase N-terminal domain"/>
    <property type="match status" value="1"/>
</dbReference>
<protein>
    <recommendedName>
        <fullName evidence="22">Aminopeptidase</fullName>
        <ecNumber evidence="22">3.4.11.-</ecNumber>
    </recommendedName>
</protein>
<dbReference type="GO" id="GO:0006508">
    <property type="term" value="P:proteolysis"/>
    <property type="evidence" value="ECO:0007669"/>
    <property type="project" value="UniProtKB-KW"/>
</dbReference>
<evidence type="ECO:0000256" key="2">
    <source>
        <dbReference type="ARBA" id="ARBA00004609"/>
    </source>
</evidence>
<dbReference type="InterPro" id="IPR014782">
    <property type="entry name" value="Peptidase_M1_dom"/>
</dbReference>
<evidence type="ECO:0000256" key="11">
    <source>
        <dbReference type="ARBA" id="ARBA00022801"/>
    </source>
</evidence>
<dbReference type="PRINTS" id="PR00756">
    <property type="entry name" value="ALADIPTASE"/>
</dbReference>
<gene>
    <name evidence="27" type="ORF">ILUMI_10230</name>
</gene>
<dbReference type="SUPFAM" id="SSF55486">
    <property type="entry name" value="Metalloproteases ('zincins'), catalytic domain"/>
    <property type="match status" value="1"/>
</dbReference>
<dbReference type="AlphaFoldDB" id="A0A8K0D2G5"/>
<dbReference type="GO" id="GO:0070006">
    <property type="term" value="F:metalloaminopeptidase activity"/>
    <property type="evidence" value="ECO:0007669"/>
    <property type="project" value="TreeGrafter"/>
</dbReference>
<keyword evidence="8" id="KW-0812">Transmembrane</keyword>
<feature type="binding site" evidence="20">
    <location>
        <position position="354"/>
    </location>
    <ligand>
        <name>Zn(2+)</name>
        <dbReference type="ChEBI" id="CHEBI:29105"/>
        <note>catalytic</note>
    </ligand>
</feature>
<dbReference type="Proteomes" id="UP000801492">
    <property type="component" value="Unassembled WGS sequence"/>
</dbReference>
<evidence type="ECO:0000259" key="24">
    <source>
        <dbReference type="Pfam" id="PF01433"/>
    </source>
</evidence>
<evidence type="ECO:0000256" key="5">
    <source>
        <dbReference type="ARBA" id="ARBA00022475"/>
    </source>
</evidence>
<keyword evidence="18" id="KW-0449">Lipoprotein</keyword>
<feature type="domain" description="ERAP1-like C-terminal" evidence="25">
    <location>
        <begin position="563"/>
        <end position="853"/>
    </location>
</feature>
<keyword evidence="4 22" id="KW-0031">Aminopeptidase</keyword>
<keyword evidence="28" id="KW-1185">Reference proteome</keyword>
<evidence type="ECO:0000256" key="1">
    <source>
        <dbReference type="ARBA" id="ARBA00004606"/>
    </source>
</evidence>
<dbReference type="Pfam" id="PF11838">
    <property type="entry name" value="ERAP1_C"/>
    <property type="match status" value="1"/>
</dbReference>
<organism evidence="27 28">
    <name type="scientific">Ignelater luminosus</name>
    <name type="common">Cucubano</name>
    <name type="synonym">Pyrophorus luminosus</name>
    <dbReference type="NCBI Taxonomy" id="2038154"/>
    <lineage>
        <taxon>Eukaryota</taxon>
        <taxon>Metazoa</taxon>
        <taxon>Ecdysozoa</taxon>
        <taxon>Arthropoda</taxon>
        <taxon>Hexapoda</taxon>
        <taxon>Insecta</taxon>
        <taxon>Pterygota</taxon>
        <taxon>Neoptera</taxon>
        <taxon>Endopterygota</taxon>
        <taxon>Coleoptera</taxon>
        <taxon>Polyphaga</taxon>
        <taxon>Elateriformia</taxon>
        <taxon>Elateroidea</taxon>
        <taxon>Elateridae</taxon>
        <taxon>Agrypninae</taxon>
        <taxon>Pyrophorini</taxon>
        <taxon>Ignelater</taxon>
    </lineage>
</organism>
<dbReference type="Gene3D" id="1.10.390.10">
    <property type="entry name" value="Neutral Protease Domain 2"/>
    <property type="match status" value="1"/>
</dbReference>
<dbReference type="Gene3D" id="1.25.50.20">
    <property type="match status" value="1"/>
</dbReference>
<evidence type="ECO:0000256" key="8">
    <source>
        <dbReference type="ARBA" id="ARBA00022692"/>
    </source>
</evidence>
<dbReference type="GO" id="GO:0008270">
    <property type="term" value="F:zinc ion binding"/>
    <property type="evidence" value="ECO:0007669"/>
    <property type="project" value="UniProtKB-UniRule"/>
</dbReference>
<dbReference type="InterPro" id="IPR034016">
    <property type="entry name" value="M1_APN-typ"/>
</dbReference>
<feature type="binding site" evidence="20">
    <location>
        <position position="335"/>
    </location>
    <ligand>
        <name>Zn(2+)</name>
        <dbReference type="ChEBI" id="CHEBI:29105"/>
        <note>catalytic</note>
    </ligand>
</feature>
<dbReference type="GO" id="GO:0042277">
    <property type="term" value="F:peptide binding"/>
    <property type="evidence" value="ECO:0007669"/>
    <property type="project" value="TreeGrafter"/>
</dbReference>
<name>A0A8K0D2G5_IGNLU</name>
<dbReference type="GO" id="GO:0005886">
    <property type="term" value="C:plasma membrane"/>
    <property type="evidence" value="ECO:0007669"/>
    <property type="project" value="UniProtKB-SubCell"/>
</dbReference>
<feature type="site" description="Transition state stabilizer" evidence="21">
    <location>
        <position position="414"/>
    </location>
</feature>
<dbReference type="FunFam" id="1.10.390.10:FF:000013">
    <property type="entry name" value="Aminopeptidase N"/>
    <property type="match status" value="1"/>
</dbReference>
<comment type="cofactor">
    <cofactor evidence="20 22">
        <name>Zn(2+)</name>
        <dbReference type="ChEBI" id="CHEBI:29105"/>
    </cofactor>
    <text evidence="20 22">Binds 1 zinc ion per subunit.</text>
</comment>
<keyword evidence="13" id="KW-0735">Signal-anchor</keyword>
<dbReference type="InterPro" id="IPR045357">
    <property type="entry name" value="Aminopeptidase_N-like_N"/>
</dbReference>
<comment type="caution">
    <text evidence="27">The sequence shown here is derived from an EMBL/GenBank/DDBJ whole genome shotgun (WGS) entry which is preliminary data.</text>
</comment>
<evidence type="ECO:0000256" key="17">
    <source>
        <dbReference type="ARBA" id="ARBA00023180"/>
    </source>
</evidence>
<dbReference type="FunFam" id="2.60.40.1730:FF:000001">
    <property type="entry name" value="Leucyl-cystinyl aminopeptidase"/>
    <property type="match status" value="1"/>
</dbReference>
<keyword evidence="7 22" id="KW-0645">Protease</keyword>